<proteinExistence type="predicted"/>
<evidence type="ECO:0000313" key="4">
    <source>
        <dbReference type="WBParaSite" id="ACAC_0000858901-mRNA-1"/>
    </source>
</evidence>
<feature type="domain" description="Abnormal cell migration protein 18-like fibronectin type I" evidence="2">
    <location>
        <begin position="15"/>
        <end position="81"/>
    </location>
</feature>
<dbReference type="PANTHER" id="PTHR35572:SF6">
    <property type="entry name" value="IG-LIKE DOMAIN-CONTAINING PROTEIN"/>
    <property type="match status" value="1"/>
</dbReference>
<reference evidence="3" key="1">
    <citation type="submission" date="2012-09" db="EMBL/GenBank/DDBJ databases">
        <authorList>
            <person name="Martin A.A."/>
        </authorList>
    </citation>
    <scope>NUCLEOTIDE SEQUENCE</scope>
</reference>
<evidence type="ECO:0000256" key="1">
    <source>
        <dbReference type="SAM" id="SignalP"/>
    </source>
</evidence>
<dbReference type="PANTHER" id="PTHR35572">
    <property type="entry name" value="PROTEIN CBG04538-RELATED"/>
    <property type="match status" value="1"/>
</dbReference>
<dbReference type="PROSITE" id="PS51257">
    <property type="entry name" value="PROKAR_LIPOPROTEIN"/>
    <property type="match status" value="1"/>
</dbReference>
<dbReference type="InterPro" id="IPR040282">
    <property type="entry name" value="Mig-18-like"/>
</dbReference>
<sequence>MRILLISVFYALTAACVYKNYKYKDGDTWVVRSTFVMKCTILKSGSWSAKVIGCRTSGGVFVEPGHSIIEGDTKYDCLDMGHDHVEIRRTYYNGGKQESCEGHVIGHPGSDGAMPLKRESWVSQYNFRKTCTENGARITECLTDAGFAVPLNRHLVFSGIIYKLVVYNLVFYCCEPYKRSTRY</sequence>
<organism evidence="3 4">
    <name type="scientific">Angiostrongylus cantonensis</name>
    <name type="common">Rat lungworm</name>
    <dbReference type="NCBI Taxonomy" id="6313"/>
    <lineage>
        <taxon>Eukaryota</taxon>
        <taxon>Metazoa</taxon>
        <taxon>Ecdysozoa</taxon>
        <taxon>Nematoda</taxon>
        <taxon>Chromadorea</taxon>
        <taxon>Rhabditida</taxon>
        <taxon>Rhabditina</taxon>
        <taxon>Rhabditomorpha</taxon>
        <taxon>Strongyloidea</taxon>
        <taxon>Metastrongylidae</taxon>
        <taxon>Angiostrongylus</taxon>
    </lineage>
</organism>
<dbReference type="WBParaSite" id="ACAC_0000858901-mRNA-1">
    <property type="protein sequence ID" value="ACAC_0000858901-mRNA-1"/>
    <property type="gene ID" value="ACAC_0000858901"/>
</dbReference>
<accession>A0A0K0DD47</accession>
<evidence type="ECO:0000259" key="2">
    <source>
        <dbReference type="Pfam" id="PF23003"/>
    </source>
</evidence>
<feature type="chain" id="PRO_5013108068" description="Abnormal cell migration protein 18-like fibronectin type I domain-containing protein" evidence="1">
    <location>
        <begin position="16"/>
        <end position="183"/>
    </location>
</feature>
<keyword evidence="3" id="KW-1185">Reference proteome</keyword>
<dbReference type="Proteomes" id="UP000035642">
    <property type="component" value="Unassembled WGS sequence"/>
</dbReference>
<evidence type="ECO:0000313" key="3">
    <source>
        <dbReference type="Proteomes" id="UP000035642"/>
    </source>
</evidence>
<dbReference type="Pfam" id="PF23003">
    <property type="entry name" value="Fn1_2"/>
    <property type="match status" value="1"/>
</dbReference>
<dbReference type="AlphaFoldDB" id="A0A0K0DD47"/>
<feature type="signal peptide" evidence="1">
    <location>
        <begin position="1"/>
        <end position="15"/>
    </location>
</feature>
<keyword evidence="1" id="KW-0732">Signal</keyword>
<dbReference type="InterPro" id="IPR055119">
    <property type="entry name" value="Mig18_Fn1"/>
</dbReference>
<protein>
    <recommendedName>
        <fullName evidence="2">Abnormal cell migration protein 18-like fibronectin type I domain-containing protein</fullName>
    </recommendedName>
</protein>
<reference evidence="4" key="2">
    <citation type="submission" date="2017-02" db="UniProtKB">
        <authorList>
            <consortium name="WormBaseParasite"/>
        </authorList>
    </citation>
    <scope>IDENTIFICATION</scope>
</reference>
<name>A0A0K0DD47_ANGCA</name>